<dbReference type="AlphaFoldDB" id="A0A1Q8QFU9"/>
<sequence length="53" mass="6231">MSQTQMSNEIKYKIALSLLKSLLQKGIITFDEYKEVDKINQCLYTPQLVEVYM</sequence>
<evidence type="ECO:0000313" key="3">
    <source>
        <dbReference type="Proteomes" id="UP000186102"/>
    </source>
</evidence>
<proteinExistence type="predicted"/>
<dbReference type="STRING" id="1888891.DSOL_5100"/>
<keyword evidence="3" id="KW-1185">Reference proteome</keyword>
<name>A0A1Q8QFU9_9FIRM</name>
<dbReference type="InterPro" id="IPR046749">
    <property type="entry name" value="SHOCT_2"/>
</dbReference>
<evidence type="ECO:0000313" key="2">
    <source>
        <dbReference type="EMBL" id="OLN26185.1"/>
    </source>
</evidence>
<feature type="domain" description="SHOCT-like" evidence="1">
    <location>
        <begin position="1"/>
        <end position="52"/>
    </location>
</feature>
<organism evidence="2 3">
    <name type="scientific">Desulfosporosinus metallidurans</name>
    <dbReference type="NCBI Taxonomy" id="1888891"/>
    <lineage>
        <taxon>Bacteria</taxon>
        <taxon>Bacillati</taxon>
        <taxon>Bacillota</taxon>
        <taxon>Clostridia</taxon>
        <taxon>Eubacteriales</taxon>
        <taxon>Desulfitobacteriaceae</taxon>
        <taxon>Desulfosporosinus</taxon>
    </lineage>
</organism>
<gene>
    <name evidence="2" type="ORF">DSOL_5100</name>
</gene>
<protein>
    <recommendedName>
        <fullName evidence="1">SHOCT-like domain-containing protein</fullName>
    </recommendedName>
</protein>
<dbReference type="EMBL" id="MLBF01000085">
    <property type="protein sequence ID" value="OLN26185.1"/>
    <property type="molecule type" value="Genomic_DNA"/>
</dbReference>
<dbReference type="Proteomes" id="UP000186102">
    <property type="component" value="Unassembled WGS sequence"/>
</dbReference>
<comment type="caution">
    <text evidence="2">The sequence shown here is derived from an EMBL/GenBank/DDBJ whole genome shotgun (WGS) entry which is preliminary data.</text>
</comment>
<dbReference type="Pfam" id="PF20612">
    <property type="entry name" value="SHOCT_2"/>
    <property type="match status" value="1"/>
</dbReference>
<evidence type="ECO:0000259" key="1">
    <source>
        <dbReference type="Pfam" id="PF20612"/>
    </source>
</evidence>
<accession>A0A1Q8QFU9</accession>
<reference evidence="2 3" key="1">
    <citation type="submission" date="2016-09" db="EMBL/GenBank/DDBJ databases">
        <title>Complete genome of Desulfosporosinus sp. OL.</title>
        <authorList>
            <person name="Mardanov A."/>
            <person name="Beletsky A."/>
            <person name="Panova A."/>
            <person name="Karnachuk O."/>
            <person name="Ravin N."/>
        </authorList>
    </citation>
    <scope>NUCLEOTIDE SEQUENCE [LARGE SCALE GENOMIC DNA]</scope>
    <source>
        <strain evidence="2 3">OL</strain>
    </source>
</reference>
<dbReference type="RefSeq" id="WP_170871611.1">
    <property type="nucleotide sequence ID" value="NZ_MLBF01000085.1"/>
</dbReference>